<dbReference type="EMBL" id="LAZR01063586">
    <property type="protein sequence ID" value="KKK59228.1"/>
    <property type="molecule type" value="Genomic_DNA"/>
</dbReference>
<sequence length="157" mass="18180">MNKLPKIDYSDLIQKYGEKNVENTCIYIVQFTDPKGLAVNIWPTCGRVAEILDVVHREFLTKALQTWIEEQHPLDSNPSSSCRDKNSNPYVAFSLGWVGDQNEDSILDLCKQEHEKYLGQLPNREGKLHWRVKPEIGPDVDFSNEKKTKIYWRLSVS</sequence>
<protein>
    <submittedName>
        <fullName evidence="1">Uncharacterized protein</fullName>
    </submittedName>
</protein>
<proteinExistence type="predicted"/>
<evidence type="ECO:0000313" key="1">
    <source>
        <dbReference type="EMBL" id="KKK59228.1"/>
    </source>
</evidence>
<reference evidence="1" key="1">
    <citation type="journal article" date="2015" name="Nature">
        <title>Complex archaea that bridge the gap between prokaryotes and eukaryotes.</title>
        <authorList>
            <person name="Spang A."/>
            <person name="Saw J.H."/>
            <person name="Jorgensen S.L."/>
            <person name="Zaremba-Niedzwiedzka K."/>
            <person name="Martijn J."/>
            <person name="Lind A.E."/>
            <person name="van Eijk R."/>
            <person name="Schleper C."/>
            <person name="Guy L."/>
            <person name="Ettema T.J."/>
        </authorList>
    </citation>
    <scope>NUCLEOTIDE SEQUENCE</scope>
</reference>
<gene>
    <name evidence="1" type="ORF">LCGC14_3036510</name>
</gene>
<organism evidence="1">
    <name type="scientific">marine sediment metagenome</name>
    <dbReference type="NCBI Taxonomy" id="412755"/>
    <lineage>
        <taxon>unclassified sequences</taxon>
        <taxon>metagenomes</taxon>
        <taxon>ecological metagenomes</taxon>
    </lineage>
</organism>
<comment type="caution">
    <text evidence="1">The sequence shown here is derived from an EMBL/GenBank/DDBJ whole genome shotgun (WGS) entry which is preliminary data.</text>
</comment>
<dbReference type="AlphaFoldDB" id="A0A0F8WRB9"/>
<name>A0A0F8WRB9_9ZZZZ</name>
<accession>A0A0F8WRB9</accession>